<name>N0B674_9HYPH</name>
<keyword evidence="1" id="KW-1133">Transmembrane helix</keyword>
<proteinExistence type="predicted"/>
<dbReference type="EMBL" id="CP005587">
    <property type="protein sequence ID" value="AGK59064.1"/>
    <property type="molecule type" value="Genomic_DNA"/>
</dbReference>
<dbReference type="eggNOG" id="ENOG5032EN9">
    <property type="taxonomic scope" value="Bacteria"/>
</dbReference>
<dbReference type="Proteomes" id="UP000005952">
    <property type="component" value="Chromosome"/>
</dbReference>
<evidence type="ECO:0000313" key="2">
    <source>
        <dbReference type="EMBL" id="AGK59064.1"/>
    </source>
</evidence>
<dbReference type="HOGENOM" id="CLU_128115_0_0_5"/>
<organism evidence="2 3">
    <name type="scientific">Hyphomicrobium denitrificans 1NES1</name>
    <dbReference type="NCBI Taxonomy" id="670307"/>
    <lineage>
        <taxon>Bacteria</taxon>
        <taxon>Pseudomonadati</taxon>
        <taxon>Pseudomonadota</taxon>
        <taxon>Alphaproteobacteria</taxon>
        <taxon>Hyphomicrobiales</taxon>
        <taxon>Hyphomicrobiaceae</taxon>
        <taxon>Hyphomicrobium</taxon>
    </lineage>
</organism>
<dbReference type="STRING" id="670307.HYPDE_36963"/>
<accession>N0B674</accession>
<sequence length="148" mass="16178">MSRVSGYRIALAIALLSTAIALGGALAHLFELPNKIALSRDDYFVVQGIYRGWDLLGFVLLVQLLSIVTVIVLSKPKRDVRLLSVIALICLVAALFWTFTYPANVATDNWTTIPANWEALRRSWEYSHAAGAIFQLTSMTALIGAAIA</sequence>
<dbReference type="KEGG" id="hdt:HYPDE_36963"/>
<protein>
    <recommendedName>
        <fullName evidence="4">DUF1772 domain-containing protein</fullName>
    </recommendedName>
</protein>
<keyword evidence="1" id="KW-0812">Transmembrane</keyword>
<keyword evidence="1" id="KW-0472">Membrane</keyword>
<feature type="transmembrane region" description="Helical" evidence="1">
    <location>
        <begin position="51"/>
        <end position="73"/>
    </location>
</feature>
<evidence type="ECO:0000256" key="1">
    <source>
        <dbReference type="SAM" id="Phobius"/>
    </source>
</evidence>
<feature type="transmembrane region" description="Helical" evidence="1">
    <location>
        <begin position="80"/>
        <end position="99"/>
    </location>
</feature>
<dbReference type="OrthoDB" id="1453741at2"/>
<evidence type="ECO:0008006" key="4">
    <source>
        <dbReference type="Google" id="ProtNLM"/>
    </source>
</evidence>
<dbReference type="RefSeq" id="WP_015599080.1">
    <property type="nucleotide sequence ID" value="NC_021172.1"/>
</dbReference>
<evidence type="ECO:0000313" key="3">
    <source>
        <dbReference type="Proteomes" id="UP000005952"/>
    </source>
</evidence>
<dbReference type="AlphaFoldDB" id="N0B674"/>
<gene>
    <name evidence="2" type="ORF">HYPDE_36963</name>
</gene>
<keyword evidence="3" id="KW-1185">Reference proteome</keyword>
<reference evidence="2 3" key="1">
    <citation type="journal article" date="2013" name="Genome Announc.">
        <title>Genome sequences for three denitrifying bacterial strains isolated from a uranium- and nitrate-contaminated subsurface environment.</title>
        <authorList>
            <person name="Venkatramanan R."/>
            <person name="Prakash O."/>
            <person name="Woyke T."/>
            <person name="Chain P."/>
            <person name="Goodwin L.A."/>
            <person name="Watson D."/>
            <person name="Brooks S."/>
            <person name="Kostka J.E."/>
            <person name="Green S.J."/>
        </authorList>
    </citation>
    <scope>NUCLEOTIDE SEQUENCE [LARGE SCALE GENOMIC DNA]</scope>
    <source>
        <strain evidence="2 3">1NES1</strain>
    </source>
</reference>